<evidence type="ECO:0000313" key="3">
    <source>
        <dbReference type="Proteomes" id="UP001222027"/>
    </source>
</evidence>
<reference evidence="2 3" key="1">
    <citation type="submission" date="2022-12" db="EMBL/GenBank/DDBJ databases">
        <title>Chromosome-scale assembly of the Ensete ventricosum genome.</title>
        <authorList>
            <person name="Dussert Y."/>
            <person name="Stocks J."/>
            <person name="Wendawek A."/>
            <person name="Woldeyes F."/>
            <person name="Nichols R.A."/>
            <person name="Borrell J.S."/>
        </authorList>
    </citation>
    <scope>NUCLEOTIDE SEQUENCE [LARGE SCALE GENOMIC DNA]</scope>
    <source>
        <strain evidence="3">cv. Maze</strain>
        <tissue evidence="2">Seeds</tissue>
    </source>
</reference>
<gene>
    <name evidence="2" type="ORF">OPV22_000799</name>
</gene>
<organism evidence="2 3">
    <name type="scientific">Ensete ventricosum</name>
    <name type="common">Abyssinian banana</name>
    <name type="synonym">Musa ensete</name>
    <dbReference type="NCBI Taxonomy" id="4639"/>
    <lineage>
        <taxon>Eukaryota</taxon>
        <taxon>Viridiplantae</taxon>
        <taxon>Streptophyta</taxon>
        <taxon>Embryophyta</taxon>
        <taxon>Tracheophyta</taxon>
        <taxon>Spermatophyta</taxon>
        <taxon>Magnoliopsida</taxon>
        <taxon>Liliopsida</taxon>
        <taxon>Zingiberales</taxon>
        <taxon>Musaceae</taxon>
        <taxon>Ensete</taxon>
    </lineage>
</organism>
<feature type="region of interest" description="Disordered" evidence="1">
    <location>
        <begin position="50"/>
        <end position="80"/>
    </location>
</feature>
<evidence type="ECO:0000313" key="2">
    <source>
        <dbReference type="EMBL" id="KAJ8510365.1"/>
    </source>
</evidence>
<dbReference type="EMBL" id="JAQQAF010000001">
    <property type="protein sequence ID" value="KAJ8510365.1"/>
    <property type="molecule type" value="Genomic_DNA"/>
</dbReference>
<sequence>MQGGDDEEVGLLGGGGAVPKRPGEAVARLLPYRRKGGRGLRRCRILPPQPRLGLKLPRPAALHTRRRDVEQGGSEGKTEVGGELRYDAWAAAAYSSDDIYSSSSMWKHQF</sequence>
<keyword evidence="3" id="KW-1185">Reference proteome</keyword>
<protein>
    <submittedName>
        <fullName evidence="2">Uncharacterized protein</fullName>
    </submittedName>
</protein>
<proteinExistence type="predicted"/>
<evidence type="ECO:0000256" key="1">
    <source>
        <dbReference type="SAM" id="MobiDB-lite"/>
    </source>
</evidence>
<comment type="caution">
    <text evidence="2">The sequence shown here is derived from an EMBL/GenBank/DDBJ whole genome shotgun (WGS) entry which is preliminary data.</text>
</comment>
<accession>A0AAV8QBT5</accession>
<dbReference type="Proteomes" id="UP001222027">
    <property type="component" value="Unassembled WGS sequence"/>
</dbReference>
<dbReference type="AlphaFoldDB" id="A0AAV8QBT5"/>
<name>A0AAV8QBT5_ENSVE</name>